<dbReference type="Gene3D" id="1.10.287.70">
    <property type="match status" value="1"/>
</dbReference>
<dbReference type="Proteomes" id="UP000198287">
    <property type="component" value="Unassembled WGS sequence"/>
</dbReference>
<evidence type="ECO:0000256" key="3">
    <source>
        <dbReference type="ARBA" id="ARBA00022692"/>
    </source>
</evidence>
<evidence type="ECO:0000256" key="5">
    <source>
        <dbReference type="ARBA" id="ARBA00023136"/>
    </source>
</evidence>
<evidence type="ECO:0000256" key="8">
    <source>
        <dbReference type="SAM" id="Phobius"/>
    </source>
</evidence>
<reference evidence="9 10" key="1">
    <citation type="submission" date="2015-12" db="EMBL/GenBank/DDBJ databases">
        <title>The genome of Folsomia candida.</title>
        <authorList>
            <person name="Faddeeva A."/>
            <person name="Derks M.F."/>
            <person name="Anvar Y."/>
            <person name="Smit S."/>
            <person name="Van Straalen N."/>
            <person name="Roelofs D."/>
        </authorList>
    </citation>
    <scope>NUCLEOTIDE SEQUENCE [LARGE SCALE GENOMIC DNA]</scope>
    <source>
        <strain evidence="9 10">VU population</strain>
        <tissue evidence="9">Whole body</tissue>
    </source>
</reference>
<proteinExistence type="predicted"/>
<keyword evidence="3 8" id="KW-0812">Transmembrane</keyword>
<feature type="transmembrane region" description="Helical" evidence="8">
    <location>
        <begin position="681"/>
        <end position="707"/>
    </location>
</feature>
<keyword evidence="10" id="KW-1185">Reference proteome</keyword>
<name>A0A226EEM5_FOLCA</name>
<keyword evidence="7" id="KW-0325">Glycoprotein</keyword>
<sequence>MKKEKYQTLFISYTIFTAANVVKGNDGCLIENLVDINSNCDLQFVDDGNKFEINLYHCHKEKDLLLPTTIITNYRAPSNFPGLNIHNGRIAKCKLVLMFLIHLQIVYTKFQGIAAKSEWLSEYFLASGNTKWTRLKKLFLLFIANGAVQTIGSYSPEVVVLHYFSVQLRFGSLDYIGIAHFAIRNLIQLCIYPFGLGFEHQHSPEETICMKTASNVEKLISIASPPKFWLVFNSVYRVVYLPNVPRNPFIPTANYSYITYLYSAVFERINGTKIPADKEHVKHIDMKRTAYIYHEVPMRFGSDGYSETLVVTKYSAIEFLSCYTEKFITFQFYITPFQPELWWAVGIGIVLLCIILSIYLYFAKLYRFPVWLLLLATMFEEGFPVPPSVEKNAFCRMILGTWCLMSVILTNCYNGIMTSELNAPLQGRHPITFHDLVCSKIKRSNQNLDYVLSIGGNISVLNTSIHAEYHSQIRQLLWNRPSNISMFDPLKSFDCFKLLSKVVNVSLDQRQIPQFLDLLYDIHASLLDPDYRGVRKTLSEHFISPVFTLMFNLLNPMHTHIPASVNYSTYTVQSVRKLVENEITSCGKAVFAGTSESVHSELVFLQKNYPWTNFYKGEPIFASPFALLFTNEGISKVPTYFKFMLESGIYHRLEMEQLNNEYVGRKAIVKRNNYQHGAMPVSMAGSLLTAFILCGCSITLATIYFVVECRLKLLMYLKRWIILEYFKIKHLISYKK</sequence>
<evidence type="ECO:0000313" key="10">
    <source>
        <dbReference type="Proteomes" id="UP000198287"/>
    </source>
</evidence>
<dbReference type="EMBL" id="LNIX01000004">
    <property type="protein sequence ID" value="OXA56015.1"/>
    <property type="molecule type" value="Genomic_DNA"/>
</dbReference>
<evidence type="ECO:0000256" key="4">
    <source>
        <dbReference type="ARBA" id="ARBA00022989"/>
    </source>
</evidence>
<evidence type="ECO:0000256" key="1">
    <source>
        <dbReference type="ARBA" id="ARBA00004651"/>
    </source>
</evidence>
<organism evidence="9 10">
    <name type="scientific">Folsomia candida</name>
    <name type="common">Springtail</name>
    <dbReference type="NCBI Taxonomy" id="158441"/>
    <lineage>
        <taxon>Eukaryota</taxon>
        <taxon>Metazoa</taxon>
        <taxon>Ecdysozoa</taxon>
        <taxon>Arthropoda</taxon>
        <taxon>Hexapoda</taxon>
        <taxon>Collembola</taxon>
        <taxon>Entomobryomorpha</taxon>
        <taxon>Isotomoidea</taxon>
        <taxon>Isotomidae</taxon>
        <taxon>Proisotominae</taxon>
        <taxon>Folsomia</taxon>
    </lineage>
</organism>
<accession>A0A226EEM5</accession>
<evidence type="ECO:0000256" key="6">
    <source>
        <dbReference type="ARBA" id="ARBA00023170"/>
    </source>
</evidence>
<dbReference type="GO" id="GO:0005886">
    <property type="term" value="C:plasma membrane"/>
    <property type="evidence" value="ECO:0007669"/>
    <property type="project" value="UniProtKB-SubCell"/>
</dbReference>
<dbReference type="OrthoDB" id="8299140at2759"/>
<keyword evidence="4 8" id="KW-1133">Transmembrane helix</keyword>
<dbReference type="InterPro" id="IPR052192">
    <property type="entry name" value="Insect_Ionotropic_Sensory_Rcpt"/>
</dbReference>
<comment type="caution">
    <text evidence="9">The sequence shown here is derived from an EMBL/GenBank/DDBJ whole genome shotgun (WGS) entry which is preliminary data.</text>
</comment>
<evidence type="ECO:0000313" key="9">
    <source>
        <dbReference type="EMBL" id="OXA56015.1"/>
    </source>
</evidence>
<gene>
    <name evidence="9" type="ORF">Fcan01_08860</name>
</gene>
<keyword evidence="6" id="KW-0675">Receptor</keyword>
<keyword evidence="5 8" id="KW-0472">Membrane</keyword>
<evidence type="ECO:0000256" key="2">
    <source>
        <dbReference type="ARBA" id="ARBA00022475"/>
    </source>
</evidence>
<dbReference type="AlphaFoldDB" id="A0A226EEM5"/>
<evidence type="ECO:0000256" key="7">
    <source>
        <dbReference type="ARBA" id="ARBA00023180"/>
    </source>
</evidence>
<dbReference type="PANTHER" id="PTHR42643">
    <property type="entry name" value="IONOTROPIC RECEPTOR 20A-RELATED"/>
    <property type="match status" value="1"/>
</dbReference>
<comment type="subcellular location">
    <subcellularLocation>
        <location evidence="1">Cell membrane</location>
        <topology evidence="1">Multi-pass membrane protein</topology>
    </subcellularLocation>
</comment>
<dbReference type="PANTHER" id="PTHR42643:SF24">
    <property type="entry name" value="IONOTROPIC RECEPTOR 60A"/>
    <property type="match status" value="1"/>
</dbReference>
<keyword evidence="2" id="KW-1003">Cell membrane</keyword>
<protein>
    <submittedName>
        <fullName evidence="9">Uncharacterized protein</fullName>
    </submittedName>
</protein>
<feature type="transmembrane region" description="Helical" evidence="8">
    <location>
        <begin position="341"/>
        <end position="362"/>
    </location>
</feature>